<evidence type="ECO:0000313" key="2">
    <source>
        <dbReference type="Proteomes" id="UP001054837"/>
    </source>
</evidence>
<protein>
    <submittedName>
        <fullName evidence="1">Uncharacterized protein</fullName>
    </submittedName>
</protein>
<accession>A0AAV4X0U1</accession>
<gene>
    <name evidence="1" type="ORF">CDAR_320792</name>
</gene>
<sequence length="156" mass="17781">MSQIITLPVASTPTTIAMSPFKVEPAILPKTVHLPSSPVILSTPQRVVANVINNTRTPQQLLPAPEHSISGWSAKRPREFAEEYPESKRCKKGEKGGKGLRHFSMKVCEKVRKKELPLIMKWPMSWSQSFLILIGICVRQTRHMIRKTYEEEFMMP</sequence>
<dbReference type="AlphaFoldDB" id="A0AAV4X0U1"/>
<evidence type="ECO:0000313" key="1">
    <source>
        <dbReference type="EMBL" id="GIY87439.1"/>
    </source>
</evidence>
<name>A0AAV4X0U1_9ARAC</name>
<proteinExistence type="predicted"/>
<comment type="caution">
    <text evidence="1">The sequence shown here is derived from an EMBL/GenBank/DDBJ whole genome shotgun (WGS) entry which is preliminary data.</text>
</comment>
<reference evidence="1 2" key="1">
    <citation type="submission" date="2021-06" db="EMBL/GenBank/DDBJ databases">
        <title>Caerostris darwini draft genome.</title>
        <authorList>
            <person name="Kono N."/>
            <person name="Arakawa K."/>
        </authorList>
    </citation>
    <scope>NUCLEOTIDE SEQUENCE [LARGE SCALE GENOMIC DNA]</scope>
</reference>
<keyword evidence="2" id="KW-1185">Reference proteome</keyword>
<organism evidence="1 2">
    <name type="scientific">Caerostris darwini</name>
    <dbReference type="NCBI Taxonomy" id="1538125"/>
    <lineage>
        <taxon>Eukaryota</taxon>
        <taxon>Metazoa</taxon>
        <taxon>Ecdysozoa</taxon>
        <taxon>Arthropoda</taxon>
        <taxon>Chelicerata</taxon>
        <taxon>Arachnida</taxon>
        <taxon>Araneae</taxon>
        <taxon>Araneomorphae</taxon>
        <taxon>Entelegynae</taxon>
        <taxon>Araneoidea</taxon>
        <taxon>Araneidae</taxon>
        <taxon>Caerostris</taxon>
    </lineage>
</organism>
<dbReference type="Proteomes" id="UP001054837">
    <property type="component" value="Unassembled WGS sequence"/>
</dbReference>
<dbReference type="EMBL" id="BPLQ01015341">
    <property type="protein sequence ID" value="GIY87439.1"/>
    <property type="molecule type" value="Genomic_DNA"/>
</dbReference>